<accession>A0A328TGY9</accession>
<sequence>GFRHRLWISSPEKWLSDDKHSKNGFFTHYHATDLTQ</sequence>
<gene>
    <name evidence="1" type="ORF">ACZ87_03846</name>
</gene>
<evidence type="ECO:0000313" key="2">
    <source>
        <dbReference type="Proteomes" id="UP000244334"/>
    </source>
</evidence>
<reference evidence="1" key="1">
    <citation type="submission" date="2018-04" db="EMBL/GenBank/DDBJ databases">
        <title>Genomes of the Obligate Erwinia dacicola and Facultative Enterobacter sp. OLF Endosymbionts of the Olive Fruit fly, Bactrocera oleae.</title>
        <authorList>
            <person name="Estes A.M."/>
            <person name="Hearn D.J."/>
            <person name="Agarwal S."/>
            <person name="Pierson E.A."/>
            <person name="Dunning-Hotopp J.C."/>
        </authorList>
    </citation>
    <scope>NUCLEOTIDE SEQUENCE [LARGE SCALE GENOMIC DNA]</scope>
    <source>
        <strain evidence="1">Oroville</strain>
    </source>
</reference>
<dbReference type="AlphaFoldDB" id="A0A328TGY9"/>
<evidence type="ECO:0000313" key="1">
    <source>
        <dbReference type="EMBL" id="RAP68502.1"/>
    </source>
</evidence>
<dbReference type="EMBL" id="LJAM02000822">
    <property type="protein sequence ID" value="RAP68502.1"/>
    <property type="molecule type" value="Genomic_DNA"/>
</dbReference>
<protein>
    <submittedName>
        <fullName evidence="1">Uncharacterized protein</fullName>
    </submittedName>
</protein>
<feature type="non-terminal residue" evidence="1">
    <location>
        <position position="1"/>
    </location>
</feature>
<name>A0A328TGY9_9GAMM</name>
<proteinExistence type="predicted"/>
<keyword evidence="2" id="KW-1185">Reference proteome</keyword>
<dbReference type="Proteomes" id="UP000244334">
    <property type="component" value="Unassembled WGS sequence"/>
</dbReference>
<comment type="caution">
    <text evidence="1">The sequence shown here is derived from an EMBL/GenBank/DDBJ whole genome shotgun (WGS) entry which is preliminary data.</text>
</comment>
<organism evidence="1 2">
    <name type="scientific">Candidatus Erwinia dacicola</name>
    <dbReference type="NCBI Taxonomy" id="252393"/>
    <lineage>
        <taxon>Bacteria</taxon>
        <taxon>Pseudomonadati</taxon>
        <taxon>Pseudomonadota</taxon>
        <taxon>Gammaproteobacteria</taxon>
        <taxon>Enterobacterales</taxon>
        <taxon>Erwiniaceae</taxon>
        <taxon>Erwinia</taxon>
    </lineage>
</organism>